<organism evidence="6 7">
    <name type="scientific">Candidatus Avichristensenella intestinipullorum</name>
    <dbReference type="NCBI Taxonomy" id="2840693"/>
    <lineage>
        <taxon>Bacteria</taxon>
        <taxon>Bacillati</taxon>
        <taxon>Bacillota</taxon>
        <taxon>Clostridia</taxon>
        <taxon>Candidatus Avichristensenella</taxon>
    </lineage>
</organism>
<evidence type="ECO:0000256" key="1">
    <source>
        <dbReference type="ARBA" id="ARBA00004196"/>
    </source>
</evidence>
<gene>
    <name evidence="6" type="ORF">IAA66_07475</name>
</gene>
<sequence length="339" mass="35898">MKKVLSLLLTTILVLSLCSFASAEAVDGTGKVVGVATQHMGNAWNRNCVQAIKDVLEPLGFTVEHQDGGGMTTQQVAAVENFITKGVDYIIVAGGEGGAFNSVSIQARDAGIPVIGVDMFLDGAITGIMCDNWSGGVQMGIYAVNQMQGEGKYILLDTSGWATLLDRGEGAESVLSSFSNIQKVGETREVSAADPVTQGYEVTKAALTADPDIKAVLVTWNMPAVGVYNALLEMGKVEDVTIISADTGDDVISAMLEDTAGAWGFMGQNSYELGTLAAQSVLTHLQGGDVPFAQIGTTYFVTNDDYVLGDIKTVKIQTPQEHWTEVLEPVLGTLEDYLK</sequence>
<evidence type="ECO:0000259" key="5">
    <source>
        <dbReference type="Pfam" id="PF13407"/>
    </source>
</evidence>
<evidence type="ECO:0000256" key="4">
    <source>
        <dbReference type="SAM" id="SignalP"/>
    </source>
</evidence>
<dbReference type="Proteomes" id="UP000886819">
    <property type="component" value="Unassembled WGS sequence"/>
</dbReference>
<comment type="similarity">
    <text evidence="2">Belongs to the bacterial solute-binding protein 2 family.</text>
</comment>
<dbReference type="EMBL" id="DVFI01000101">
    <property type="protein sequence ID" value="HIQ63412.1"/>
    <property type="molecule type" value="Genomic_DNA"/>
</dbReference>
<name>A0A9D1CJ60_9FIRM</name>
<comment type="subcellular location">
    <subcellularLocation>
        <location evidence="1">Cell envelope</location>
    </subcellularLocation>
</comment>
<dbReference type="Pfam" id="PF13407">
    <property type="entry name" value="Peripla_BP_4"/>
    <property type="match status" value="1"/>
</dbReference>
<evidence type="ECO:0000313" key="7">
    <source>
        <dbReference type="Proteomes" id="UP000886819"/>
    </source>
</evidence>
<dbReference type="PANTHER" id="PTHR46847">
    <property type="entry name" value="D-ALLOSE-BINDING PERIPLASMIC PROTEIN-RELATED"/>
    <property type="match status" value="1"/>
</dbReference>
<dbReference type="SUPFAM" id="SSF53822">
    <property type="entry name" value="Periplasmic binding protein-like I"/>
    <property type="match status" value="1"/>
</dbReference>
<evidence type="ECO:0000256" key="3">
    <source>
        <dbReference type="ARBA" id="ARBA00022729"/>
    </source>
</evidence>
<reference evidence="6" key="1">
    <citation type="submission" date="2020-10" db="EMBL/GenBank/DDBJ databases">
        <authorList>
            <person name="Gilroy R."/>
        </authorList>
    </citation>
    <scope>NUCLEOTIDE SEQUENCE</scope>
    <source>
        <strain evidence="6">ChiHile30-977</strain>
    </source>
</reference>
<protein>
    <submittedName>
        <fullName evidence="6">Sugar ABC transporter substrate-binding protein</fullName>
    </submittedName>
</protein>
<dbReference type="CDD" id="cd01536">
    <property type="entry name" value="PBP1_ABC_sugar_binding-like"/>
    <property type="match status" value="1"/>
</dbReference>
<feature type="chain" id="PRO_5038669125" evidence="4">
    <location>
        <begin position="24"/>
        <end position="339"/>
    </location>
</feature>
<reference evidence="6" key="2">
    <citation type="journal article" date="2021" name="PeerJ">
        <title>Extensive microbial diversity within the chicken gut microbiome revealed by metagenomics and culture.</title>
        <authorList>
            <person name="Gilroy R."/>
            <person name="Ravi A."/>
            <person name="Getino M."/>
            <person name="Pursley I."/>
            <person name="Horton D.L."/>
            <person name="Alikhan N.F."/>
            <person name="Baker D."/>
            <person name="Gharbi K."/>
            <person name="Hall N."/>
            <person name="Watson M."/>
            <person name="Adriaenssens E.M."/>
            <person name="Foster-Nyarko E."/>
            <person name="Jarju S."/>
            <person name="Secka A."/>
            <person name="Antonio M."/>
            <person name="Oren A."/>
            <person name="Chaudhuri R.R."/>
            <person name="La Ragione R."/>
            <person name="Hildebrand F."/>
            <person name="Pallen M.J."/>
        </authorList>
    </citation>
    <scope>NUCLEOTIDE SEQUENCE</scope>
    <source>
        <strain evidence="6">ChiHile30-977</strain>
    </source>
</reference>
<feature type="signal peptide" evidence="4">
    <location>
        <begin position="1"/>
        <end position="23"/>
    </location>
</feature>
<dbReference type="GO" id="GO:0030246">
    <property type="term" value="F:carbohydrate binding"/>
    <property type="evidence" value="ECO:0007669"/>
    <property type="project" value="UniProtKB-ARBA"/>
</dbReference>
<dbReference type="PANTHER" id="PTHR46847:SF1">
    <property type="entry name" value="D-ALLOSE-BINDING PERIPLASMIC PROTEIN-RELATED"/>
    <property type="match status" value="1"/>
</dbReference>
<evidence type="ECO:0000313" key="6">
    <source>
        <dbReference type="EMBL" id="HIQ63412.1"/>
    </source>
</evidence>
<accession>A0A9D1CJ60</accession>
<proteinExistence type="inferred from homology"/>
<dbReference type="AlphaFoldDB" id="A0A9D1CJ60"/>
<dbReference type="InterPro" id="IPR025997">
    <property type="entry name" value="SBP_2_dom"/>
</dbReference>
<feature type="domain" description="Periplasmic binding protein" evidence="5">
    <location>
        <begin position="33"/>
        <end position="288"/>
    </location>
</feature>
<evidence type="ECO:0000256" key="2">
    <source>
        <dbReference type="ARBA" id="ARBA00007639"/>
    </source>
</evidence>
<comment type="caution">
    <text evidence="6">The sequence shown here is derived from an EMBL/GenBank/DDBJ whole genome shotgun (WGS) entry which is preliminary data.</text>
</comment>
<keyword evidence="3 4" id="KW-0732">Signal</keyword>
<dbReference type="InterPro" id="IPR028082">
    <property type="entry name" value="Peripla_BP_I"/>
</dbReference>
<dbReference type="Gene3D" id="3.40.50.2300">
    <property type="match status" value="2"/>
</dbReference>
<dbReference type="GO" id="GO:0030313">
    <property type="term" value="C:cell envelope"/>
    <property type="evidence" value="ECO:0007669"/>
    <property type="project" value="UniProtKB-SubCell"/>
</dbReference>